<evidence type="ECO:0000256" key="5">
    <source>
        <dbReference type="SAM" id="MobiDB-lite"/>
    </source>
</evidence>
<keyword evidence="2 6" id="KW-0812">Transmembrane</keyword>
<feature type="transmembrane region" description="Helical" evidence="6">
    <location>
        <begin position="341"/>
        <end position="367"/>
    </location>
</feature>
<name>A0A1W4W5X5_AGRPL</name>
<dbReference type="GO" id="GO:0022857">
    <property type="term" value="F:transmembrane transporter activity"/>
    <property type="evidence" value="ECO:0007669"/>
    <property type="project" value="InterPro"/>
</dbReference>
<feature type="transmembrane region" description="Helical" evidence="6">
    <location>
        <begin position="436"/>
        <end position="457"/>
    </location>
</feature>
<evidence type="ECO:0000256" key="3">
    <source>
        <dbReference type="ARBA" id="ARBA00022989"/>
    </source>
</evidence>
<keyword evidence="4 6" id="KW-0472">Membrane</keyword>
<dbReference type="InterPro" id="IPR036259">
    <property type="entry name" value="MFS_trans_sf"/>
</dbReference>
<gene>
    <name evidence="8" type="primary">LOC108733005</name>
</gene>
<dbReference type="PANTHER" id="PTHR23507:SF1">
    <property type="entry name" value="FI18259P1-RELATED"/>
    <property type="match status" value="1"/>
</dbReference>
<dbReference type="SUPFAM" id="SSF103473">
    <property type="entry name" value="MFS general substrate transporter"/>
    <property type="match status" value="1"/>
</dbReference>
<feature type="transmembrane region" description="Helical" evidence="6">
    <location>
        <begin position="410"/>
        <end position="430"/>
    </location>
</feature>
<feature type="transmembrane region" description="Helical" evidence="6">
    <location>
        <begin position="469"/>
        <end position="488"/>
    </location>
</feature>
<evidence type="ECO:0000256" key="2">
    <source>
        <dbReference type="ARBA" id="ARBA00022692"/>
    </source>
</evidence>
<evidence type="ECO:0000256" key="6">
    <source>
        <dbReference type="SAM" id="Phobius"/>
    </source>
</evidence>
<dbReference type="InParanoid" id="A0A1W4W5X5"/>
<dbReference type="KEGG" id="apln:108733005"/>
<evidence type="ECO:0000256" key="1">
    <source>
        <dbReference type="ARBA" id="ARBA00004141"/>
    </source>
</evidence>
<dbReference type="GO" id="GO:0016020">
    <property type="term" value="C:membrane"/>
    <property type="evidence" value="ECO:0007669"/>
    <property type="project" value="UniProtKB-SubCell"/>
</dbReference>
<proteinExistence type="predicted"/>
<feature type="transmembrane region" description="Helical" evidence="6">
    <location>
        <begin position="379"/>
        <end position="398"/>
    </location>
</feature>
<feature type="transmembrane region" description="Helical" evidence="6">
    <location>
        <begin position="184"/>
        <end position="207"/>
    </location>
</feature>
<dbReference type="RefSeq" id="XP_018319526.1">
    <property type="nucleotide sequence ID" value="XM_018464024.2"/>
</dbReference>
<evidence type="ECO:0000313" key="7">
    <source>
        <dbReference type="Proteomes" id="UP000192223"/>
    </source>
</evidence>
<evidence type="ECO:0000256" key="4">
    <source>
        <dbReference type="ARBA" id="ARBA00023136"/>
    </source>
</evidence>
<dbReference type="Gene3D" id="1.20.1250.20">
    <property type="entry name" value="MFS general substrate transporter like domains"/>
    <property type="match status" value="1"/>
</dbReference>
<keyword evidence="7" id="KW-1185">Reference proteome</keyword>
<feature type="transmembrane region" description="Helical" evidence="6">
    <location>
        <begin position="156"/>
        <end position="172"/>
    </location>
</feature>
<dbReference type="GeneID" id="108733005"/>
<dbReference type="InterPro" id="IPR011701">
    <property type="entry name" value="MFS"/>
</dbReference>
<dbReference type="Pfam" id="PF07690">
    <property type="entry name" value="MFS_1"/>
    <property type="match status" value="1"/>
</dbReference>
<feature type="transmembrane region" description="Helical" evidence="6">
    <location>
        <begin position="84"/>
        <end position="108"/>
    </location>
</feature>
<dbReference type="Proteomes" id="UP000192223">
    <property type="component" value="Unplaced"/>
</dbReference>
<protein>
    <submittedName>
        <fullName evidence="8">Solute carrier family 46 member 3-like</fullName>
    </submittedName>
</protein>
<feature type="transmembrane region" description="Helical" evidence="6">
    <location>
        <begin position="500"/>
        <end position="523"/>
    </location>
</feature>
<feature type="transmembrane region" description="Helical" evidence="6">
    <location>
        <begin position="274"/>
        <end position="297"/>
    </location>
</feature>
<comment type="subcellular location">
    <subcellularLocation>
        <location evidence="1">Membrane</location>
        <topology evidence="1">Multi-pass membrane protein</topology>
    </subcellularLocation>
</comment>
<reference evidence="8" key="1">
    <citation type="submission" date="2025-08" db="UniProtKB">
        <authorList>
            <consortium name="RefSeq"/>
        </authorList>
    </citation>
    <scope>IDENTIFICATION</scope>
    <source>
        <tissue evidence="8">Entire body</tissue>
    </source>
</reference>
<sequence>MDPTTSKTSERNDEGSTSNSSVETNSQKSGKVEKLPTPKQVTMDTTSTLELEEHKNGAFKSSSTPKKAFKEMTMKERMNYVREIITVEPLVVCYAMATVLCTPALLVLEFEKACRVNEGYDDKICDDIVYKEDTIYINESIKIQIRIANMHSWQQPLQYVMPVILVLFLGSYSDRHKIRKPFLLLPVIGEFLAVLGCMLCVIFMHTWPLEAQGISQTVIPSFFGGPSMLIMSAFAYIADVSTVEMRTLRVGIVQFLLSLSSPIVQSFSGKLFTVIGYLWILLIAAVLFAIGLLYGIFFIKEPKQPVGVVEKKALIRDVFDPKHAIETFNVLVKKKKGNKRLLIVLLMINLFIWAGVSQGELSVFYLFTVTVYKWGPVEYSLFGTINTVVHLIGTAISIPLLSTYLKLSDLLIAVISFLDKVLCNIIFALYLKPTGLYIGTVVSIVTAISSIAIRSQATKIVNADDLGKAQSLFAVTEAIAPAVFTPIYNTGVYNNTIEVFPSAFFLVGAALHFIGSGILAFMYKLAQKKNEMSQNGETNLGYIHENNDSNIIETTYI</sequence>
<evidence type="ECO:0000313" key="8">
    <source>
        <dbReference type="RefSeq" id="XP_018319526.1"/>
    </source>
</evidence>
<accession>A0A1W4W5X5</accession>
<feature type="transmembrane region" description="Helical" evidence="6">
    <location>
        <begin position="250"/>
        <end position="268"/>
    </location>
</feature>
<feature type="region of interest" description="Disordered" evidence="5">
    <location>
        <begin position="1"/>
        <end position="45"/>
    </location>
</feature>
<dbReference type="OrthoDB" id="3026777at2759"/>
<keyword evidence="3 6" id="KW-1133">Transmembrane helix</keyword>
<organism evidence="7 8">
    <name type="scientific">Agrilus planipennis</name>
    <name type="common">Emerald ash borer</name>
    <name type="synonym">Agrilus marcopoli</name>
    <dbReference type="NCBI Taxonomy" id="224129"/>
    <lineage>
        <taxon>Eukaryota</taxon>
        <taxon>Metazoa</taxon>
        <taxon>Ecdysozoa</taxon>
        <taxon>Arthropoda</taxon>
        <taxon>Hexapoda</taxon>
        <taxon>Insecta</taxon>
        <taxon>Pterygota</taxon>
        <taxon>Neoptera</taxon>
        <taxon>Endopterygota</taxon>
        <taxon>Coleoptera</taxon>
        <taxon>Polyphaga</taxon>
        <taxon>Elateriformia</taxon>
        <taxon>Buprestoidea</taxon>
        <taxon>Buprestidae</taxon>
        <taxon>Agrilinae</taxon>
        <taxon>Agrilus</taxon>
    </lineage>
</organism>
<feature type="compositionally biased region" description="Polar residues" evidence="5">
    <location>
        <begin position="15"/>
        <end position="29"/>
    </location>
</feature>
<dbReference type="AlphaFoldDB" id="A0A1W4W5X5"/>
<feature type="transmembrane region" description="Helical" evidence="6">
    <location>
        <begin position="219"/>
        <end position="238"/>
    </location>
</feature>
<dbReference type="PANTHER" id="PTHR23507">
    <property type="entry name" value="ZGC:174356"/>
    <property type="match status" value="1"/>
</dbReference>